<evidence type="ECO:0000313" key="13">
    <source>
        <dbReference type="EMBL" id="MPY54185.1"/>
    </source>
</evidence>
<feature type="transmembrane region" description="Helical" evidence="11">
    <location>
        <begin position="309"/>
        <end position="326"/>
    </location>
</feature>
<keyword evidence="9 11" id="KW-0472">Membrane</keyword>
<keyword evidence="7" id="KW-0059">Arsenical resistance</keyword>
<feature type="transmembrane region" description="Helical" evidence="11">
    <location>
        <begin position="148"/>
        <end position="169"/>
    </location>
</feature>
<comment type="similarity">
    <text evidence="2">Belongs to the ArsB family.</text>
</comment>
<reference evidence="13 14" key="1">
    <citation type="submission" date="2019-09" db="EMBL/GenBank/DDBJ databases">
        <authorList>
            <person name="Duangmal K."/>
            <person name="Teo W.F.A."/>
            <person name="Lipun K."/>
        </authorList>
    </citation>
    <scope>NUCLEOTIDE SEQUENCE [LARGE SCALE GENOMIC DNA]</scope>
    <source>
        <strain evidence="13 14">K1PN6</strain>
    </source>
</reference>
<feature type="transmembrane region" description="Helical" evidence="11">
    <location>
        <begin position="49"/>
        <end position="66"/>
    </location>
</feature>
<organism evidence="13 14">
    <name type="scientific">Streptomyces acidicola</name>
    <dbReference type="NCBI Taxonomy" id="2596892"/>
    <lineage>
        <taxon>Bacteria</taxon>
        <taxon>Bacillati</taxon>
        <taxon>Actinomycetota</taxon>
        <taxon>Actinomycetes</taxon>
        <taxon>Kitasatosporales</taxon>
        <taxon>Streptomycetaceae</taxon>
        <taxon>Streptomyces</taxon>
    </lineage>
</organism>
<feature type="transmembrane region" description="Helical" evidence="11">
    <location>
        <begin position="448"/>
        <end position="472"/>
    </location>
</feature>
<dbReference type="InterPro" id="IPR004680">
    <property type="entry name" value="Cit_transptr-like_dom"/>
</dbReference>
<dbReference type="PANTHER" id="PTHR43302">
    <property type="entry name" value="TRANSPORTER ARSB-RELATED"/>
    <property type="match status" value="1"/>
</dbReference>
<gene>
    <name evidence="13" type="ORF">FPZ41_38775</name>
</gene>
<evidence type="ECO:0000256" key="6">
    <source>
        <dbReference type="ARBA" id="ARBA00022692"/>
    </source>
</evidence>
<sequence length="474" mass="49122">MWRLPCRLLWRRGPAGKAAQEQPLVTAGHRCATLPSVRVFLRLHVLDRVAIGLLVVGLLCLATGLLPTASAGDAMTRIAPLLAFLGTVIVLAELTSKAEVFDVVAARVARAGRGSYAALFLLCVAFASVTTIALNLDTTAVLLTPVMLALASRVGIAAVPLAMTTVWLANTASLLLPVSNLTNLLAADRVALSPLGLASRMWAPQLAAIAVTMVCLWLFYWRRGKRDGAGADSGIERALPEPGAPAAGPGAARADAVQAGDAGDVRGAGNTDRYRPPEVHRPADPVLFRACGLACAGFLIAILADVELWVASATAAAVAVAAFAVRRRSALRLSLVPWRLLVMVPGMFLVVETVNVNGLHDLLASAVGHDGGLLGLFRAAAVGGGLSNVLNNLPVYLAGEAAVPVGNHDQLLALLIGTNVGPVVTPWASLATLLWYERCHAYGVRVPVARLMGTGAVLAVTAVLASVVALTLTA</sequence>
<dbReference type="GO" id="GO:0005886">
    <property type="term" value="C:plasma membrane"/>
    <property type="evidence" value="ECO:0007669"/>
    <property type="project" value="UniProtKB-SubCell"/>
</dbReference>
<comment type="subcellular location">
    <subcellularLocation>
        <location evidence="1">Cell membrane</location>
        <topology evidence="1">Multi-pass membrane protein</topology>
    </subcellularLocation>
</comment>
<dbReference type="EMBL" id="VMNX01000251">
    <property type="protein sequence ID" value="MPY54185.1"/>
    <property type="molecule type" value="Genomic_DNA"/>
</dbReference>
<dbReference type="InterPro" id="IPR000802">
    <property type="entry name" value="Arsenical_pump_ArsB"/>
</dbReference>
<evidence type="ECO:0000259" key="12">
    <source>
        <dbReference type="Pfam" id="PF03600"/>
    </source>
</evidence>
<feature type="region of interest" description="Disordered" evidence="10">
    <location>
        <begin position="232"/>
        <end position="251"/>
    </location>
</feature>
<evidence type="ECO:0000256" key="8">
    <source>
        <dbReference type="ARBA" id="ARBA00022989"/>
    </source>
</evidence>
<feature type="transmembrane region" description="Helical" evidence="11">
    <location>
        <begin position="286"/>
        <end position="303"/>
    </location>
</feature>
<dbReference type="GO" id="GO:0015105">
    <property type="term" value="F:arsenite transmembrane transporter activity"/>
    <property type="evidence" value="ECO:0007669"/>
    <property type="project" value="InterPro"/>
</dbReference>
<feature type="domain" description="Citrate transporter-like" evidence="12">
    <location>
        <begin position="48"/>
        <end position="398"/>
    </location>
</feature>
<evidence type="ECO:0000256" key="9">
    <source>
        <dbReference type="ARBA" id="ARBA00023136"/>
    </source>
</evidence>
<keyword evidence="8 11" id="KW-1133">Transmembrane helix</keyword>
<evidence type="ECO:0000256" key="10">
    <source>
        <dbReference type="SAM" id="MobiDB-lite"/>
    </source>
</evidence>
<protein>
    <submittedName>
        <fullName evidence="13">Arsenic transporter</fullName>
    </submittedName>
</protein>
<dbReference type="Proteomes" id="UP000373149">
    <property type="component" value="Unassembled WGS sequence"/>
</dbReference>
<dbReference type="PANTHER" id="PTHR43302:SF5">
    <property type="entry name" value="TRANSPORTER ARSB-RELATED"/>
    <property type="match status" value="1"/>
</dbReference>
<keyword evidence="5" id="KW-1003">Cell membrane</keyword>
<evidence type="ECO:0000256" key="3">
    <source>
        <dbReference type="ARBA" id="ARBA00009843"/>
    </source>
</evidence>
<evidence type="ECO:0000256" key="1">
    <source>
        <dbReference type="ARBA" id="ARBA00004651"/>
    </source>
</evidence>
<evidence type="ECO:0000256" key="4">
    <source>
        <dbReference type="ARBA" id="ARBA00022448"/>
    </source>
</evidence>
<evidence type="ECO:0000256" key="5">
    <source>
        <dbReference type="ARBA" id="ARBA00022475"/>
    </source>
</evidence>
<proteinExistence type="inferred from homology"/>
<keyword evidence="6 11" id="KW-0812">Transmembrane</keyword>
<feature type="transmembrane region" description="Helical" evidence="11">
    <location>
        <begin position="78"/>
        <end position="96"/>
    </location>
</feature>
<feature type="transmembrane region" description="Helical" evidence="11">
    <location>
        <begin position="202"/>
        <end position="221"/>
    </location>
</feature>
<feature type="transmembrane region" description="Helical" evidence="11">
    <location>
        <begin position="116"/>
        <end position="136"/>
    </location>
</feature>
<comment type="caution">
    <text evidence="13">The sequence shown here is derived from an EMBL/GenBank/DDBJ whole genome shotgun (WGS) entry which is preliminary data.</text>
</comment>
<accession>A0A5N8X6D9</accession>
<dbReference type="GO" id="GO:0046685">
    <property type="term" value="P:response to arsenic-containing substance"/>
    <property type="evidence" value="ECO:0007669"/>
    <property type="project" value="UniProtKB-KW"/>
</dbReference>
<feature type="transmembrane region" description="Helical" evidence="11">
    <location>
        <begin position="411"/>
        <end position="436"/>
    </location>
</feature>
<dbReference type="PRINTS" id="PR00758">
    <property type="entry name" value="ARSENICPUMP"/>
</dbReference>
<dbReference type="AlphaFoldDB" id="A0A5N8X6D9"/>
<evidence type="ECO:0000313" key="14">
    <source>
        <dbReference type="Proteomes" id="UP000373149"/>
    </source>
</evidence>
<keyword evidence="4" id="KW-0813">Transport</keyword>
<evidence type="ECO:0000256" key="2">
    <source>
        <dbReference type="ARBA" id="ARBA00006433"/>
    </source>
</evidence>
<keyword evidence="14" id="KW-1185">Reference proteome</keyword>
<feature type="transmembrane region" description="Helical" evidence="11">
    <location>
        <begin position="338"/>
        <end position="356"/>
    </location>
</feature>
<comment type="similarity">
    <text evidence="3">Belongs to the CitM (TC 2.A.11) transporter family.</text>
</comment>
<dbReference type="Pfam" id="PF03600">
    <property type="entry name" value="CitMHS"/>
    <property type="match status" value="1"/>
</dbReference>
<evidence type="ECO:0000256" key="11">
    <source>
        <dbReference type="SAM" id="Phobius"/>
    </source>
</evidence>
<evidence type="ECO:0000256" key="7">
    <source>
        <dbReference type="ARBA" id="ARBA00022849"/>
    </source>
</evidence>
<name>A0A5N8X6D9_9ACTN</name>